<dbReference type="InterPro" id="IPR002509">
    <property type="entry name" value="NODB_dom"/>
</dbReference>
<dbReference type="Proteomes" id="UP001595897">
    <property type="component" value="Unassembled WGS sequence"/>
</dbReference>
<keyword evidence="3" id="KW-1185">Reference proteome</keyword>
<dbReference type="EMBL" id="JBHSGU010000002">
    <property type="protein sequence ID" value="MFC4699537.1"/>
    <property type="molecule type" value="Genomic_DNA"/>
</dbReference>
<dbReference type="SUPFAM" id="SSF88713">
    <property type="entry name" value="Glycoside hydrolase/deacetylase"/>
    <property type="match status" value="1"/>
</dbReference>
<comment type="caution">
    <text evidence="2">The sequence shown here is derived from an EMBL/GenBank/DDBJ whole genome shotgun (WGS) entry which is preliminary data.</text>
</comment>
<dbReference type="Pfam" id="PF01522">
    <property type="entry name" value="Polysacc_deac_1"/>
    <property type="match status" value="1"/>
</dbReference>
<name>A0ABV9LSS4_9ALTE</name>
<dbReference type="Gene3D" id="3.20.20.370">
    <property type="entry name" value="Glycoside hydrolase/deacetylase"/>
    <property type="match status" value="1"/>
</dbReference>
<reference evidence="3" key="1">
    <citation type="journal article" date="2019" name="Int. J. Syst. Evol. Microbiol.">
        <title>The Global Catalogue of Microorganisms (GCM) 10K type strain sequencing project: providing services to taxonomists for standard genome sequencing and annotation.</title>
        <authorList>
            <consortium name="The Broad Institute Genomics Platform"/>
            <consortium name="The Broad Institute Genome Sequencing Center for Infectious Disease"/>
            <person name="Wu L."/>
            <person name="Ma J."/>
        </authorList>
    </citation>
    <scope>NUCLEOTIDE SEQUENCE [LARGE SCALE GENOMIC DNA]</scope>
    <source>
        <strain evidence="3">KACC 12507</strain>
    </source>
</reference>
<accession>A0ABV9LSS4</accession>
<dbReference type="PROSITE" id="PS51677">
    <property type="entry name" value="NODB"/>
    <property type="match status" value="1"/>
</dbReference>
<evidence type="ECO:0000313" key="2">
    <source>
        <dbReference type="EMBL" id="MFC4699537.1"/>
    </source>
</evidence>
<evidence type="ECO:0000259" key="1">
    <source>
        <dbReference type="PROSITE" id="PS51677"/>
    </source>
</evidence>
<organism evidence="2 3">
    <name type="scientific">Glaciecola siphonariae</name>
    <dbReference type="NCBI Taxonomy" id="521012"/>
    <lineage>
        <taxon>Bacteria</taxon>
        <taxon>Pseudomonadati</taxon>
        <taxon>Pseudomonadota</taxon>
        <taxon>Gammaproteobacteria</taxon>
        <taxon>Alteromonadales</taxon>
        <taxon>Alteromonadaceae</taxon>
        <taxon>Glaciecola</taxon>
    </lineage>
</organism>
<protein>
    <submittedName>
        <fullName evidence="2">Polysaccharide deacetylase family protein</fullName>
    </submittedName>
</protein>
<feature type="domain" description="NodB homology" evidence="1">
    <location>
        <begin position="33"/>
        <end position="256"/>
    </location>
</feature>
<dbReference type="RefSeq" id="WP_382406279.1">
    <property type="nucleotide sequence ID" value="NZ_JBHSGU010000002.1"/>
</dbReference>
<dbReference type="InterPro" id="IPR011330">
    <property type="entry name" value="Glyco_hydro/deAcase_b/a-brl"/>
</dbReference>
<sequence>MKCSKVFFSVIVFSCSFFCIGDDTQIWPQGETIAISLSYDDALDSQLDTALPALNQRGLKASFYVVPTSDAFTNRLDEWRMLAAQGHELGNHTLHHACSRSKPDRDWVSPMNALDSKTVHDMVKEVKVANTLLMALDGQKQRTFTPPCFDQLANDGNYVDAVKDLFLGVKSTDAASFAALIAPSEINAEDIIRFIEQQPANVKLINVLFHGVGGDYLSVTKAEHAKLLDYLVANKGRYWVDTYRNIMLRKAEQLTK</sequence>
<evidence type="ECO:0000313" key="3">
    <source>
        <dbReference type="Proteomes" id="UP001595897"/>
    </source>
</evidence>
<gene>
    <name evidence="2" type="ORF">ACFO4O_05125</name>
</gene>
<proteinExistence type="predicted"/>